<dbReference type="Proteomes" id="UP001501004">
    <property type="component" value="Unassembled WGS sequence"/>
</dbReference>
<dbReference type="Gene3D" id="3.40.1440.10">
    <property type="entry name" value="GIY-YIG endonuclease"/>
    <property type="match status" value="1"/>
</dbReference>
<organism evidence="3 4">
    <name type="scientific">Leifsonella bigeumensis</name>
    <dbReference type="NCBI Taxonomy" id="433643"/>
    <lineage>
        <taxon>Bacteria</taxon>
        <taxon>Bacillati</taxon>
        <taxon>Actinomycetota</taxon>
        <taxon>Actinomycetes</taxon>
        <taxon>Micrococcales</taxon>
        <taxon>Microbacteriaceae</taxon>
        <taxon>Leifsonella</taxon>
    </lineage>
</organism>
<dbReference type="PANTHER" id="PTHR34477">
    <property type="entry name" value="UPF0213 PROTEIN YHBQ"/>
    <property type="match status" value="1"/>
</dbReference>
<evidence type="ECO:0000313" key="4">
    <source>
        <dbReference type="Proteomes" id="UP001501004"/>
    </source>
</evidence>
<reference evidence="4" key="1">
    <citation type="journal article" date="2019" name="Int. J. Syst. Evol. Microbiol.">
        <title>The Global Catalogue of Microorganisms (GCM) 10K type strain sequencing project: providing services to taxonomists for standard genome sequencing and annotation.</title>
        <authorList>
            <consortium name="The Broad Institute Genomics Platform"/>
            <consortium name="The Broad Institute Genome Sequencing Center for Infectious Disease"/>
            <person name="Wu L."/>
            <person name="Ma J."/>
        </authorList>
    </citation>
    <scope>NUCLEOTIDE SEQUENCE [LARGE SCALE GENOMIC DNA]</scope>
    <source>
        <strain evidence="4">JCM 16949</strain>
    </source>
</reference>
<proteinExistence type="inferred from homology"/>
<protein>
    <recommendedName>
        <fullName evidence="2">GIY-YIG domain-containing protein</fullName>
    </recommendedName>
</protein>
<accession>A0ABP7FD85</accession>
<dbReference type="InterPro" id="IPR035901">
    <property type="entry name" value="GIY-YIG_endonuc_sf"/>
</dbReference>
<keyword evidence="4" id="KW-1185">Reference proteome</keyword>
<dbReference type="CDD" id="cd10456">
    <property type="entry name" value="GIY-YIG_UPF0213"/>
    <property type="match status" value="1"/>
</dbReference>
<dbReference type="PROSITE" id="PS50164">
    <property type="entry name" value="GIY_YIG"/>
    <property type="match status" value="1"/>
</dbReference>
<dbReference type="SUPFAM" id="SSF82771">
    <property type="entry name" value="GIY-YIG endonuclease"/>
    <property type="match status" value="1"/>
</dbReference>
<feature type="domain" description="GIY-YIG" evidence="2">
    <location>
        <begin position="14"/>
        <end position="89"/>
    </location>
</feature>
<dbReference type="EMBL" id="BAABAE010000003">
    <property type="protein sequence ID" value="GAA3736191.1"/>
    <property type="molecule type" value="Genomic_DNA"/>
</dbReference>
<gene>
    <name evidence="3" type="ORF">GCM10022239_10140</name>
</gene>
<dbReference type="Pfam" id="PF01541">
    <property type="entry name" value="GIY-YIG"/>
    <property type="match status" value="1"/>
</dbReference>
<name>A0ABP7FD85_9MICO</name>
<comment type="similarity">
    <text evidence="1">Belongs to the UPF0213 family.</text>
</comment>
<evidence type="ECO:0000256" key="1">
    <source>
        <dbReference type="ARBA" id="ARBA00007435"/>
    </source>
</evidence>
<evidence type="ECO:0000313" key="3">
    <source>
        <dbReference type="EMBL" id="GAA3736191.1"/>
    </source>
</evidence>
<comment type="caution">
    <text evidence="3">The sequence shown here is derived from an EMBL/GenBank/DDBJ whole genome shotgun (WGS) entry which is preliminary data.</text>
</comment>
<dbReference type="InterPro" id="IPR050190">
    <property type="entry name" value="UPF0213_domain"/>
</dbReference>
<dbReference type="PANTHER" id="PTHR34477:SF5">
    <property type="entry name" value="BSL5627 PROTEIN"/>
    <property type="match status" value="1"/>
</dbReference>
<evidence type="ECO:0000259" key="2">
    <source>
        <dbReference type="PROSITE" id="PS50164"/>
    </source>
</evidence>
<dbReference type="InterPro" id="IPR000305">
    <property type="entry name" value="GIY-YIG_endonuc"/>
</dbReference>
<sequence length="112" mass="12574">MAGTVPALREAHCRMPFFYILTCSDGSFYCGSTHDLSLRFWQHESGLGSAYTSKRLPVALAHCEEYDTMHEAFLREKQVQGWGRAKRIALIEGRVGDLPALSRSRQARPESG</sequence>